<name>A0A7W8M8C8_9BURK</name>
<gene>
    <name evidence="1" type="ORF">HNQ70_001507</name>
</gene>
<organism evidence="1 2">
    <name type="scientific">Quisquiliibacterium transsilvanicum</name>
    <dbReference type="NCBI Taxonomy" id="1549638"/>
    <lineage>
        <taxon>Bacteria</taxon>
        <taxon>Pseudomonadati</taxon>
        <taxon>Pseudomonadota</taxon>
        <taxon>Betaproteobacteria</taxon>
        <taxon>Burkholderiales</taxon>
        <taxon>Burkholderiaceae</taxon>
        <taxon>Quisquiliibacterium</taxon>
    </lineage>
</organism>
<dbReference type="Proteomes" id="UP000532440">
    <property type="component" value="Unassembled WGS sequence"/>
</dbReference>
<dbReference type="AlphaFoldDB" id="A0A7W8M8C8"/>
<reference evidence="1 2" key="1">
    <citation type="submission" date="2020-08" db="EMBL/GenBank/DDBJ databases">
        <title>Genomic Encyclopedia of Type Strains, Phase IV (KMG-IV): sequencing the most valuable type-strain genomes for metagenomic binning, comparative biology and taxonomic classification.</title>
        <authorList>
            <person name="Goeker M."/>
        </authorList>
    </citation>
    <scope>NUCLEOTIDE SEQUENCE [LARGE SCALE GENOMIC DNA]</scope>
    <source>
        <strain evidence="1 2">DSM 29781</strain>
    </source>
</reference>
<accession>A0A7W8M8C8</accession>
<dbReference type="InterPro" id="IPR006311">
    <property type="entry name" value="TAT_signal"/>
</dbReference>
<sequence length="250" mass="28267">MNSSHPSGARRPEPAPVRLARRQVLAAIGGLSVAGLAGCAAPAAIVRPPASAPQVRAGDAWRYRQVNRYNGLGLGETTMRVLSVAPQLRVAVSGWGAPPEGVEEIHDGPWNVLQEPAYDMLQRFETPQPLLPADLQAGATVRYSGRYRVPGLDESFEWHAWADALRWEETTVPAGRFETLRIQRRIAFRHSDLWRVRSERHETIWYAPAVNRWVRREWTGTYRRYSLERNILLREDWIASELVDYAPARG</sequence>
<proteinExistence type="predicted"/>
<dbReference type="EMBL" id="JACHGB010000003">
    <property type="protein sequence ID" value="MBB5271497.1"/>
    <property type="molecule type" value="Genomic_DNA"/>
</dbReference>
<evidence type="ECO:0000313" key="1">
    <source>
        <dbReference type="EMBL" id="MBB5271497.1"/>
    </source>
</evidence>
<dbReference type="PROSITE" id="PS51318">
    <property type="entry name" value="TAT"/>
    <property type="match status" value="1"/>
</dbReference>
<comment type="caution">
    <text evidence="1">The sequence shown here is derived from an EMBL/GenBank/DDBJ whole genome shotgun (WGS) entry which is preliminary data.</text>
</comment>
<protein>
    <submittedName>
        <fullName evidence="1">Uncharacterized protein</fullName>
    </submittedName>
</protein>
<keyword evidence="2" id="KW-1185">Reference proteome</keyword>
<evidence type="ECO:0000313" key="2">
    <source>
        <dbReference type="Proteomes" id="UP000532440"/>
    </source>
</evidence>
<dbReference type="RefSeq" id="WP_183965929.1">
    <property type="nucleotide sequence ID" value="NZ_BAABEW010000001.1"/>
</dbReference>